<dbReference type="InterPro" id="IPR017441">
    <property type="entry name" value="Protein_kinase_ATP_BS"/>
</dbReference>
<protein>
    <submittedName>
        <fullName evidence="10">Serine/threonine protein kinase</fullName>
    </submittedName>
</protein>
<dbReference type="Pfam" id="PF13374">
    <property type="entry name" value="TPR_10"/>
    <property type="match status" value="1"/>
</dbReference>
<keyword evidence="2 6" id="KW-0547">Nucleotide-binding</keyword>
<evidence type="ECO:0000256" key="3">
    <source>
        <dbReference type="ARBA" id="ARBA00022777"/>
    </source>
</evidence>
<dbReference type="KEGG" id="tcn:H9L16_15850"/>
<dbReference type="Pfam" id="PF00069">
    <property type="entry name" value="Pkinase"/>
    <property type="match status" value="1"/>
</dbReference>
<dbReference type="InterPro" id="IPR011990">
    <property type="entry name" value="TPR-like_helical_dom_sf"/>
</dbReference>
<dbReference type="Gene3D" id="1.10.510.10">
    <property type="entry name" value="Transferase(Phosphotransferase) domain 1"/>
    <property type="match status" value="1"/>
</dbReference>
<dbReference type="InterPro" id="IPR000719">
    <property type="entry name" value="Prot_kinase_dom"/>
</dbReference>
<keyword evidence="4 6" id="KW-0067">ATP-binding</keyword>
<dbReference type="PANTHER" id="PTHR43289:SF34">
    <property type="entry name" value="SERINE_THREONINE-PROTEIN KINASE YBDM-RELATED"/>
    <property type="match status" value="1"/>
</dbReference>
<evidence type="ECO:0000313" key="11">
    <source>
        <dbReference type="Proteomes" id="UP000515804"/>
    </source>
</evidence>
<dbReference type="EMBL" id="CP060719">
    <property type="protein sequence ID" value="QNN70063.1"/>
    <property type="molecule type" value="Genomic_DNA"/>
</dbReference>
<dbReference type="InterPro" id="IPR019734">
    <property type="entry name" value="TPR_rpt"/>
</dbReference>
<dbReference type="SUPFAM" id="SSF56112">
    <property type="entry name" value="Protein kinase-like (PK-like)"/>
    <property type="match status" value="1"/>
</dbReference>
<dbReference type="Gene3D" id="1.25.40.10">
    <property type="entry name" value="Tetratricopeptide repeat domain"/>
    <property type="match status" value="2"/>
</dbReference>
<evidence type="ECO:0000313" key="10">
    <source>
        <dbReference type="EMBL" id="QNN70063.1"/>
    </source>
</evidence>
<keyword evidence="3 10" id="KW-0418">Kinase</keyword>
<keyword evidence="1" id="KW-0808">Transferase</keyword>
<keyword evidence="10" id="KW-0723">Serine/threonine-protein kinase</keyword>
<evidence type="ECO:0000256" key="5">
    <source>
        <dbReference type="PROSITE-ProRule" id="PRU00339"/>
    </source>
</evidence>
<dbReference type="GO" id="GO:0004674">
    <property type="term" value="F:protein serine/threonine kinase activity"/>
    <property type="evidence" value="ECO:0007669"/>
    <property type="project" value="UniProtKB-KW"/>
</dbReference>
<feature type="repeat" description="TPR" evidence="5">
    <location>
        <begin position="460"/>
        <end position="493"/>
    </location>
</feature>
<organism evidence="10 11">
    <name type="scientific">Thermomonas carbonis</name>
    <dbReference type="NCBI Taxonomy" id="1463158"/>
    <lineage>
        <taxon>Bacteria</taxon>
        <taxon>Pseudomonadati</taxon>
        <taxon>Pseudomonadota</taxon>
        <taxon>Gammaproteobacteria</taxon>
        <taxon>Lysobacterales</taxon>
        <taxon>Lysobacteraceae</taxon>
        <taxon>Thermomonas</taxon>
    </lineage>
</organism>
<evidence type="ECO:0000256" key="8">
    <source>
        <dbReference type="SAM" id="Phobius"/>
    </source>
</evidence>
<sequence length="817" mass="86924">MTSTTDWQTIEALFDAAWELPAQQREAWLRSSDKPAAIVDEVLHLLAAADASGDFLEHAPPADTPMPATLADGEIAGAWRIAGLLGRGGMGEVYAVERADGQYGQRAALKRIARVDAGDWARFHTERRIVALLDHPGIARMIDGGLLGDGQPYMVMEYVDGMPIHQWCEQRNASPRERIALVLQACEAVAHAHARLVVHRDIKPSNLLVDGDGRVRLIDFGVASLSGQGNEADGERAPLSLGYAAPEQLTGGDIGVAADIHAMAAVLYRLLCGHAPHARGEPPTALLAMRAAQASAPRLRDAAASNPLHSERGLLLDLDAVLAQALARDPAQRYRSMDAFADDLARALRGAPVAARNGEPRYRFWRFLHTHRWAATGATVTVLALAVGLGMALFQARQAGLQRDEALREKARLEAVQQAVFHMFRSAGEMQGSDATAGDVLDHAAQRVVDSFARDPAEGAPVLHTLGELYFMLNDYPAAEPLLQRLADADPNVVDPALVAVGRYDLAQVALRGGDAERANALLLQARSYWNTDPARWQMRLIDSLMLESRLRQQAGDADGAIALLQRGLAQRIALDGVHGRETGVFHNNLGVALFGLGRLDEAREAFRAASEVWRVARLRESTDALNTLNNWGSLELSAGKPEVAAPLLEQAVNLRRQLYGPSAATAALLNNYGKLLLQTERAGEALPLLAEAAAMGAQFAGTGSMHHVAALSGVAEAQLALGDAARAEVAAREALAAADQHLGSSHPGGAAPRLALARIHLARNQHAPVAALLDTVDAMAKAAGPAGQRIAMQSASLRAKLSPAPAPAPGTATRAP</sequence>
<gene>
    <name evidence="10" type="ORF">H9L16_15850</name>
</gene>
<keyword evidence="11" id="KW-1185">Reference proteome</keyword>
<dbReference type="PROSITE" id="PS00107">
    <property type="entry name" value="PROTEIN_KINASE_ATP"/>
    <property type="match status" value="1"/>
</dbReference>
<reference evidence="10 11" key="1">
    <citation type="submission" date="2020-08" db="EMBL/GenBank/DDBJ databases">
        <title>Genome sequence of Thermomonas carbonis KCTC 42013T.</title>
        <authorList>
            <person name="Hyun D.-W."/>
            <person name="Bae J.-W."/>
        </authorList>
    </citation>
    <scope>NUCLEOTIDE SEQUENCE [LARGE SCALE GENOMIC DNA]</scope>
    <source>
        <strain evidence="10 11">KCTC 42013</strain>
    </source>
</reference>
<keyword evidence="8" id="KW-0472">Membrane</keyword>
<dbReference type="InterPro" id="IPR011009">
    <property type="entry name" value="Kinase-like_dom_sf"/>
</dbReference>
<dbReference type="GO" id="GO:0005524">
    <property type="term" value="F:ATP binding"/>
    <property type="evidence" value="ECO:0007669"/>
    <property type="project" value="UniProtKB-UniRule"/>
</dbReference>
<evidence type="ECO:0000256" key="2">
    <source>
        <dbReference type="ARBA" id="ARBA00022741"/>
    </source>
</evidence>
<dbReference type="SMART" id="SM00220">
    <property type="entry name" value="S_TKc"/>
    <property type="match status" value="1"/>
</dbReference>
<keyword evidence="8" id="KW-0812">Transmembrane</keyword>
<dbReference type="SMART" id="SM00028">
    <property type="entry name" value="TPR"/>
    <property type="match status" value="4"/>
</dbReference>
<dbReference type="CDD" id="cd14014">
    <property type="entry name" value="STKc_PknB_like"/>
    <property type="match status" value="1"/>
</dbReference>
<name>A0A7G9SQD8_9GAMM</name>
<proteinExistence type="predicted"/>
<dbReference type="PROSITE" id="PS50005">
    <property type="entry name" value="TPR"/>
    <property type="match status" value="1"/>
</dbReference>
<evidence type="ECO:0000256" key="6">
    <source>
        <dbReference type="PROSITE-ProRule" id="PRU10141"/>
    </source>
</evidence>
<evidence type="ECO:0000256" key="1">
    <source>
        <dbReference type="ARBA" id="ARBA00022679"/>
    </source>
</evidence>
<evidence type="ECO:0000256" key="7">
    <source>
        <dbReference type="SAM" id="MobiDB-lite"/>
    </source>
</evidence>
<accession>A0A7G9SQD8</accession>
<dbReference type="AlphaFoldDB" id="A0A7G9SQD8"/>
<dbReference type="PROSITE" id="PS50011">
    <property type="entry name" value="PROTEIN_KINASE_DOM"/>
    <property type="match status" value="1"/>
</dbReference>
<evidence type="ECO:0000256" key="4">
    <source>
        <dbReference type="ARBA" id="ARBA00022840"/>
    </source>
</evidence>
<dbReference type="SUPFAM" id="SSF48452">
    <property type="entry name" value="TPR-like"/>
    <property type="match status" value="1"/>
</dbReference>
<feature type="transmembrane region" description="Helical" evidence="8">
    <location>
        <begin position="373"/>
        <end position="394"/>
    </location>
</feature>
<feature type="binding site" evidence="6">
    <location>
        <position position="110"/>
    </location>
    <ligand>
        <name>ATP</name>
        <dbReference type="ChEBI" id="CHEBI:30616"/>
    </ligand>
</feature>
<dbReference type="PANTHER" id="PTHR43289">
    <property type="entry name" value="MITOGEN-ACTIVATED PROTEIN KINASE KINASE KINASE 20-RELATED"/>
    <property type="match status" value="1"/>
</dbReference>
<keyword evidence="5" id="KW-0802">TPR repeat</keyword>
<dbReference type="Pfam" id="PF13424">
    <property type="entry name" value="TPR_12"/>
    <property type="match status" value="1"/>
</dbReference>
<evidence type="ECO:0000259" key="9">
    <source>
        <dbReference type="PROSITE" id="PS50011"/>
    </source>
</evidence>
<dbReference type="InterPro" id="IPR008271">
    <property type="entry name" value="Ser/Thr_kinase_AS"/>
</dbReference>
<feature type="region of interest" description="Disordered" evidence="7">
    <location>
        <begin position="795"/>
        <end position="817"/>
    </location>
</feature>
<dbReference type="Proteomes" id="UP000515804">
    <property type="component" value="Chromosome"/>
</dbReference>
<keyword evidence="8" id="KW-1133">Transmembrane helix</keyword>
<dbReference type="RefSeq" id="WP_187552580.1">
    <property type="nucleotide sequence ID" value="NZ_BMZL01000001.1"/>
</dbReference>
<dbReference type="Gene3D" id="3.30.200.20">
    <property type="entry name" value="Phosphorylase Kinase, domain 1"/>
    <property type="match status" value="1"/>
</dbReference>
<dbReference type="PROSITE" id="PS00108">
    <property type="entry name" value="PROTEIN_KINASE_ST"/>
    <property type="match status" value="1"/>
</dbReference>
<feature type="domain" description="Protein kinase" evidence="9">
    <location>
        <begin position="79"/>
        <end position="345"/>
    </location>
</feature>